<dbReference type="GO" id="GO:0016020">
    <property type="term" value="C:membrane"/>
    <property type="evidence" value="ECO:0007669"/>
    <property type="project" value="UniProtKB-SubCell"/>
</dbReference>
<name>A0A5P0ZLJ9_9LACO</name>
<comment type="caution">
    <text evidence="8">The sequence shown here is derived from an EMBL/GenBank/DDBJ whole genome shotgun (WGS) entry which is preliminary data.</text>
</comment>
<reference evidence="8 9" key="1">
    <citation type="journal article" date="2019" name="Syst. Appl. Microbiol.">
        <title>Polyphasic characterization of two novel Lactobacillus spp. isolated from blown salami packages: Description of Lactobacillus halodurans sp. nov. and Lactobacillus salsicarnum sp. nov.</title>
        <authorList>
            <person name="Schuster J.A."/>
            <person name="Klingl A."/>
            <person name="Vogel R.F."/>
            <person name="Ehrmann M.A."/>
        </authorList>
    </citation>
    <scope>NUCLEOTIDE SEQUENCE [LARGE SCALE GENOMIC DNA]</scope>
    <source>
        <strain evidence="8 9">TMW 1.2172</strain>
    </source>
</reference>
<evidence type="ECO:0000256" key="2">
    <source>
        <dbReference type="ARBA" id="ARBA00022729"/>
    </source>
</evidence>
<dbReference type="AlphaFoldDB" id="A0A5P0ZLJ9"/>
<dbReference type="PIRSF" id="PIRSF002854">
    <property type="entry name" value="MetQ"/>
    <property type="match status" value="1"/>
</dbReference>
<comment type="subcellular location">
    <subcellularLocation>
        <location evidence="1">Membrane</location>
        <topology evidence="1">Lipid-anchor</topology>
    </subcellularLocation>
</comment>
<keyword evidence="3" id="KW-0472">Membrane</keyword>
<dbReference type="Proteomes" id="UP000414364">
    <property type="component" value="Unassembled WGS sequence"/>
</dbReference>
<dbReference type="Pfam" id="PF03180">
    <property type="entry name" value="Lipoprotein_9"/>
    <property type="match status" value="1"/>
</dbReference>
<gene>
    <name evidence="8" type="ORF">FHL06_01450</name>
</gene>
<dbReference type="PROSITE" id="PS51257">
    <property type="entry name" value="PROKAR_LIPOPROTEIN"/>
    <property type="match status" value="1"/>
</dbReference>
<dbReference type="SUPFAM" id="SSF53850">
    <property type="entry name" value="Periplasmic binding protein-like II"/>
    <property type="match status" value="1"/>
</dbReference>
<dbReference type="InterPro" id="IPR004872">
    <property type="entry name" value="Lipoprotein_NlpA"/>
</dbReference>
<keyword evidence="5 6" id="KW-0449">Lipoprotein</keyword>
<evidence type="ECO:0000256" key="6">
    <source>
        <dbReference type="PIRNR" id="PIRNR002854"/>
    </source>
</evidence>
<evidence type="ECO:0000256" key="5">
    <source>
        <dbReference type="ARBA" id="ARBA00023288"/>
    </source>
</evidence>
<keyword evidence="4" id="KW-0564">Palmitate</keyword>
<dbReference type="Gene3D" id="3.40.190.10">
    <property type="entry name" value="Periplasmic binding protein-like II"/>
    <property type="match status" value="2"/>
</dbReference>
<evidence type="ECO:0000256" key="3">
    <source>
        <dbReference type="ARBA" id="ARBA00023136"/>
    </source>
</evidence>
<dbReference type="RefSeq" id="WP_153384477.1">
    <property type="nucleotide sequence ID" value="NZ_VDFP01000002.1"/>
</dbReference>
<evidence type="ECO:0000256" key="1">
    <source>
        <dbReference type="ARBA" id="ARBA00004635"/>
    </source>
</evidence>
<accession>A0A5P0ZLJ9</accession>
<evidence type="ECO:0000313" key="9">
    <source>
        <dbReference type="Proteomes" id="UP000414364"/>
    </source>
</evidence>
<protein>
    <recommendedName>
        <fullName evidence="6">Lipoprotein</fullName>
    </recommendedName>
</protein>
<feature type="lipid moiety-binding region" description="S-diacylglycerol cysteine" evidence="7">
    <location>
        <position position="23"/>
    </location>
</feature>
<sequence>MKNSKRIFLVIGLALSIILLVGCGKQSKAASETGTVTIGSHTSDLQIWEHIAKSPQAKKLNLKIKTKVISDGAQLNAATSDGQVDVNAFQSYSYFEAYNKQNPKGKLAALGTTYLEPMGIYSKKYKKINDIPDGTTFAIPNDPANTSRALKLLESAGLVTLKKSFNAFSDTKDIKSNPKNLKFKEIDDGTGPRVLNDVPVVLIGNSIALAGGLHVLQDSIYHEKIDQSTKVNVNVLATAQKNKNNPTFKKLVELYHDKEIQKYISKKYYGTKVDVNKSISYLNK</sequence>
<dbReference type="PANTHER" id="PTHR30429">
    <property type="entry name" value="D-METHIONINE-BINDING LIPOPROTEIN METQ"/>
    <property type="match status" value="1"/>
</dbReference>
<keyword evidence="2" id="KW-0732">Signal</keyword>
<comment type="similarity">
    <text evidence="6">Belongs to the nlpA lipoprotein family.</text>
</comment>
<organism evidence="8 9">
    <name type="scientific">Companilactobacillus halodurans</name>
    <dbReference type="NCBI Taxonomy" id="2584183"/>
    <lineage>
        <taxon>Bacteria</taxon>
        <taxon>Bacillati</taxon>
        <taxon>Bacillota</taxon>
        <taxon>Bacilli</taxon>
        <taxon>Lactobacillales</taxon>
        <taxon>Lactobacillaceae</taxon>
        <taxon>Companilactobacillus</taxon>
    </lineage>
</organism>
<dbReference type="EMBL" id="VDFP01000002">
    <property type="protein sequence ID" value="MQS75062.1"/>
    <property type="molecule type" value="Genomic_DNA"/>
</dbReference>
<evidence type="ECO:0000313" key="8">
    <source>
        <dbReference type="EMBL" id="MQS75062.1"/>
    </source>
</evidence>
<dbReference type="PANTHER" id="PTHR30429:SF3">
    <property type="entry name" value="LIPOPROTEIN"/>
    <property type="match status" value="1"/>
</dbReference>
<evidence type="ECO:0000256" key="4">
    <source>
        <dbReference type="ARBA" id="ARBA00023139"/>
    </source>
</evidence>
<evidence type="ECO:0000256" key="7">
    <source>
        <dbReference type="PIRSR" id="PIRSR002854-1"/>
    </source>
</evidence>
<proteinExistence type="inferred from homology"/>